<dbReference type="Gene3D" id="3.30.450.380">
    <property type="match status" value="1"/>
</dbReference>
<evidence type="ECO:0000313" key="3">
    <source>
        <dbReference type="EMBL" id="MFC5911732.1"/>
    </source>
</evidence>
<dbReference type="InterPro" id="IPR003593">
    <property type="entry name" value="AAA+_ATPase"/>
</dbReference>
<dbReference type="SUPFAM" id="SSF52540">
    <property type="entry name" value="P-loop containing nucleoside triphosphate hydrolases"/>
    <property type="match status" value="1"/>
</dbReference>
<dbReference type="InterPro" id="IPR001482">
    <property type="entry name" value="T2SS/T4SS_dom"/>
</dbReference>
<dbReference type="EMBL" id="JBHSQJ010000236">
    <property type="protein sequence ID" value="MFC5911732.1"/>
    <property type="molecule type" value="Genomic_DNA"/>
</dbReference>
<dbReference type="RefSeq" id="WP_380591201.1">
    <property type="nucleotide sequence ID" value="NZ_JBHSQJ010000236.1"/>
</dbReference>
<accession>A0ABW1GDP5</accession>
<keyword evidence="4" id="KW-1185">Reference proteome</keyword>
<gene>
    <name evidence="3" type="ORF">ACFP3V_31570</name>
</gene>
<dbReference type="Pfam" id="PF00437">
    <property type="entry name" value="T2SSE"/>
    <property type="match status" value="1"/>
</dbReference>
<name>A0ABW1GDP5_9ACTN</name>
<comment type="similarity">
    <text evidence="1">Belongs to the GSP E family.</text>
</comment>
<dbReference type="InterPro" id="IPR050921">
    <property type="entry name" value="T4SS_GSP_E_ATPase"/>
</dbReference>
<evidence type="ECO:0000313" key="4">
    <source>
        <dbReference type="Proteomes" id="UP001596174"/>
    </source>
</evidence>
<proteinExistence type="inferred from homology"/>
<dbReference type="InterPro" id="IPR027417">
    <property type="entry name" value="P-loop_NTPase"/>
</dbReference>
<dbReference type="Gene3D" id="3.40.50.300">
    <property type="entry name" value="P-loop containing nucleotide triphosphate hydrolases"/>
    <property type="match status" value="1"/>
</dbReference>
<feature type="domain" description="AAA+ ATPase" evidence="2">
    <location>
        <begin position="269"/>
        <end position="433"/>
    </location>
</feature>
<organism evidence="3 4">
    <name type="scientific">Streptacidiphilus monticola</name>
    <dbReference type="NCBI Taxonomy" id="2161674"/>
    <lineage>
        <taxon>Bacteria</taxon>
        <taxon>Bacillati</taxon>
        <taxon>Actinomycetota</taxon>
        <taxon>Actinomycetes</taxon>
        <taxon>Kitasatosporales</taxon>
        <taxon>Streptomycetaceae</taxon>
        <taxon>Streptacidiphilus</taxon>
    </lineage>
</organism>
<sequence length="518" mass="55296">MADTMPRPAHETGTVAGGALGPKLAAALRGPGPAAVTAPVPGAVAAVPQPAPAAVSGRAGVLPVGFDVIEDLRGRVAAQLSEESLRGENAALSAADVRQLGLRLVKQVVAEWATHYATTVRLLSGEEEQAIRAAVVDALFRAGRLQPLLDDPAVENILIDGCDQVFVDYVDRPAAPVAPIAGSDSQLVNLINQLARNQGQGERALTPATPNLNLRLADGSRLAASYLVTPRPHVVIRKHRMRQSHLKDLVAWGTIDSALEQFLLALVKARKNVVIAGSQGVGKTSLLRAMAREIAAGERVGTLESEYELFLHELDGGPTVVAYEAREGNGERSADGRMAGELTLSDLFPQLLRMSLRRVIVGEVRSIEVVPMLHAMNEGEGGSMCTVHARTAHSVVERLVTLCLEAGIGMTEALAHRLIANAVDFIVYVRLVDETEVGGRKWRFVSHVVEVTGLGEGGRPALQTVFGPKEEAGRREPRAVPLLAPVCLPDLERAGFHRGWLQQPFGAWTSDMKTVMPL</sequence>
<protein>
    <submittedName>
        <fullName evidence="3">CpaF family protein</fullName>
    </submittedName>
</protein>
<reference evidence="4" key="1">
    <citation type="journal article" date="2019" name="Int. J. Syst. Evol. Microbiol.">
        <title>The Global Catalogue of Microorganisms (GCM) 10K type strain sequencing project: providing services to taxonomists for standard genome sequencing and annotation.</title>
        <authorList>
            <consortium name="The Broad Institute Genomics Platform"/>
            <consortium name="The Broad Institute Genome Sequencing Center for Infectious Disease"/>
            <person name="Wu L."/>
            <person name="Ma J."/>
        </authorList>
    </citation>
    <scope>NUCLEOTIDE SEQUENCE [LARGE SCALE GENOMIC DNA]</scope>
    <source>
        <strain evidence="4">JCM 4816</strain>
    </source>
</reference>
<dbReference type="PANTHER" id="PTHR30486">
    <property type="entry name" value="TWITCHING MOTILITY PROTEIN PILT"/>
    <property type="match status" value="1"/>
</dbReference>
<comment type="caution">
    <text evidence="3">The sequence shown here is derived from an EMBL/GenBank/DDBJ whole genome shotgun (WGS) entry which is preliminary data.</text>
</comment>
<evidence type="ECO:0000256" key="1">
    <source>
        <dbReference type="ARBA" id="ARBA00006611"/>
    </source>
</evidence>
<dbReference type="CDD" id="cd01130">
    <property type="entry name" value="VirB11-like_ATPase"/>
    <property type="match status" value="1"/>
</dbReference>
<dbReference type="PANTHER" id="PTHR30486:SF6">
    <property type="entry name" value="TYPE IV PILUS RETRACTATION ATPASE PILT"/>
    <property type="match status" value="1"/>
</dbReference>
<dbReference type="SMART" id="SM00382">
    <property type="entry name" value="AAA"/>
    <property type="match status" value="1"/>
</dbReference>
<evidence type="ECO:0000259" key="2">
    <source>
        <dbReference type="SMART" id="SM00382"/>
    </source>
</evidence>
<dbReference type="Proteomes" id="UP001596174">
    <property type="component" value="Unassembled WGS sequence"/>
</dbReference>